<dbReference type="GO" id="GO:0006749">
    <property type="term" value="P:glutathione metabolic process"/>
    <property type="evidence" value="ECO:0007669"/>
    <property type="project" value="TreeGrafter"/>
</dbReference>
<dbReference type="InterPro" id="IPR002821">
    <property type="entry name" value="Hydantoinase_A"/>
</dbReference>
<feature type="domain" description="Acetophenone carboxylase-like C-terminal" evidence="3">
    <location>
        <begin position="505"/>
        <end position="670"/>
    </location>
</feature>
<dbReference type="InterPro" id="IPR049517">
    <property type="entry name" value="ACX-like_C"/>
</dbReference>
<evidence type="ECO:0000313" key="5">
    <source>
        <dbReference type="Proteomes" id="UP000245998"/>
    </source>
</evidence>
<gene>
    <name evidence="4" type="ORF">DCC39_13655</name>
</gene>
<dbReference type="OrthoDB" id="9768323at2"/>
<dbReference type="GO" id="GO:0017168">
    <property type="term" value="F:5-oxoprolinase (ATP-hydrolyzing) activity"/>
    <property type="evidence" value="ECO:0007669"/>
    <property type="project" value="TreeGrafter"/>
</dbReference>
<comment type="caution">
    <text evidence="4">The sequence shown here is derived from an EMBL/GenBank/DDBJ whole genome shotgun (WGS) entry which is preliminary data.</text>
</comment>
<keyword evidence="5" id="KW-1185">Reference proteome</keyword>
<name>A0A2U1JWL7_9BACI</name>
<dbReference type="Pfam" id="PF05378">
    <property type="entry name" value="Hydant_A_N"/>
    <property type="match status" value="1"/>
</dbReference>
<dbReference type="InterPro" id="IPR045079">
    <property type="entry name" value="Oxoprolinase-like"/>
</dbReference>
<dbReference type="PANTHER" id="PTHR11365">
    <property type="entry name" value="5-OXOPROLINASE RELATED"/>
    <property type="match status" value="1"/>
</dbReference>
<dbReference type="GO" id="GO:0005829">
    <property type="term" value="C:cytosol"/>
    <property type="evidence" value="ECO:0007669"/>
    <property type="project" value="TreeGrafter"/>
</dbReference>
<dbReference type="EMBL" id="QCZG01000031">
    <property type="protein sequence ID" value="PWA09223.1"/>
    <property type="molecule type" value="Genomic_DNA"/>
</dbReference>
<dbReference type="InterPro" id="IPR008040">
    <property type="entry name" value="Hydant_A_N"/>
</dbReference>
<organism evidence="4 5">
    <name type="scientific">Pueribacillus theae</name>
    <dbReference type="NCBI Taxonomy" id="2171751"/>
    <lineage>
        <taxon>Bacteria</taxon>
        <taxon>Bacillati</taxon>
        <taxon>Bacillota</taxon>
        <taxon>Bacilli</taxon>
        <taxon>Bacillales</taxon>
        <taxon>Bacillaceae</taxon>
        <taxon>Pueribacillus</taxon>
    </lineage>
</organism>
<protein>
    <submittedName>
        <fullName evidence="4">5-oxoprolinase</fullName>
    </submittedName>
</protein>
<evidence type="ECO:0000259" key="2">
    <source>
        <dbReference type="Pfam" id="PF05378"/>
    </source>
</evidence>
<reference evidence="4 5" key="1">
    <citation type="submission" date="2018-04" db="EMBL/GenBank/DDBJ databases">
        <title>Camelliibacillus theae gen. nov., sp. nov., isolated from Pu'er tea.</title>
        <authorList>
            <person name="Niu L."/>
        </authorList>
    </citation>
    <scope>NUCLEOTIDE SEQUENCE [LARGE SCALE GENOMIC DNA]</scope>
    <source>
        <strain evidence="4 5">T8</strain>
    </source>
</reference>
<sequence>MGYEVGIDIGGTFTDVVVTGTNQLWTAKALSTKDIVSGILVGLEEVSKRMDIGVRQLVPKINRFVLGNTIVTNAIDEMRLAKVGLLTTKGFADTLRIARSARGSEYDPHLQKPKPDIVDRQNIVEITERVDVNGDEVVKLDEEQIRNELKNLLDKGVQAIAVCFLFSFRNPKHEQRVKEILAELAPEVPCTLSSEIAPMYREYERMVTTVLDAAVKPIVERHFEELERKFNKYGLQCEIKIMQVNGGFASIGDVIKKPIYMFNSGPVGGVVASKAIGNKLNIDKIITADMGGTTFDTSFISDGEARIVQRAEIGEFSTSLTVVDIEGIGAGGGSIAWLDSRGLLRVGPKSAGANPGPVCYDNGGTEPTVTDAAVVLNLLDPNYYLGGSVEINRDKAVQAIKDKLADSLDLSIEKTASGIYQLTIHQMANAIRSITINRGYDPRDFSLVSFGGATGLFVAAIGHELGINEIIIPKQASVFSATGLLQAEAIYTTSKTAPWTFNQSIDYLNTVFNELDQKALEWFEKESIPEETRILIREVDMKFNGQIFEVATRIPNGVLTEEDKTVIRQSFIEDYEKEFGAGTAWEDAEILLVNARIRAVGGSKEAAGKQMKELRTGVELLRKDMRDVFEPMSGELLNIPVYRDGIESAVSGTCILELPDTTIFVPKGGTLEPLDSLDGYRLVLK</sequence>
<dbReference type="RefSeq" id="WP_116555455.1">
    <property type="nucleotide sequence ID" value="NZ_QCZG01000031.1"/>
</dbReference>
<dbReference type="Pfam" id="PF19278">
    <property type="entry name" value="Hydant_A_C"/>
    <property type="match status" value="1"/>
</dbReference>
<accession>A0A2U1JWL7</accession>
<feature type="domain" description="Hydantoinase/oxoprolinase N-terminal" evidence="2">
    <location>
        <begin position="5"/>
        <end position="183"/>
    </location>
</feature>
<feature type="domain" description="Hydantoinase A/oxoprolinase" evidence="1">
    <location>
        <begin position="205"/>
        <end position="489"/>
    </location>
</feature>
<dbReference type="Proteomes" id="UP000245998">
    <property type="component" value="Unassembled WGS sequence"/>
</dbReference>
<evidence type="ECO:0000259" key="3">
    <source>
        <dbReference type="Pfam" id="PF19278"/>
    </source>
</evidence>
<dbReference type="AlphaFoldDB" id="A0A2U1JWL7"/>
<evidence type="ECO:0000259" key="1">
    <source>
        <dbReference type="Pfam" id="PF01968"/>
    </source>
</evidence>
<proteinExistence type="predicted"/>
<dbReference type="PANTHER" id="PTHR11365:SF23">
    <property type="entry name" value="HYPOTHETICAL 5-OXOPROLINASE (EUROFUNG)-RELATED"/>
    <property type="match status" value="1"/>
</dbReference>
<evidence type="ECO:0000313" key="4">
    <source>
        <dbReference type="EMBL" id="PWA09223.1"/>
    </source>
</evidence>
<dbReference type="Pfam" id="PF01968">
    <property type="entry name" value="Hydantoinase_A"/>
    <property type="match status" value="1"/>
</dbReference>